<protein>
    <submittedName>
        <fullName evidence="1">Uncharacterized protein</fullName>
    </submittedName>
</protein>
<gene>
    <name evidence="1" type="ORF">O1G21_40040</name>
</gene>
<keyword evidence="1" id="KW-0614">Plasmid</keyword>
<evidence type="ECO:0000313" key="2">
    <source>
        <dbReference type="Proteomes" id="UP001212821"/>
    </source>
</evidence>
<geneLocation type="plasmid" evidence="1 2">
    <name>punmamed2</name>
</geneLocation>
<proteinExistence type="predicted"/>
<reference evidence="1 2" key="1">
    <citation type="submission" date="2022-12" db="EMBL/GenBank/DDBJ databases">
        <title>HUAS 3-15.</title>
        <authorList>
            <person name="Mo P."/>
        </authorList>
    </citation>
    <scope>NUCLEOTIDE SEQUENCE [LARGE SCALE GENOMIC DNA]</scope>
    <source>
        <strain evidence="1 2">HUAS 3-15</strain>
        <plasmid evidence="1 2">punmamed2</plasmid>
    </source>
</reference>
<keyword evidence="2" id="KW-1185">Reference proteome</keyword>
<organism evidence="1 2">
    <name type="scientific">Kitasatospora cathayae</name>
    <dbReference type="NCBI Taxonomy" id="3004092"/>
    <lineage>
        <taxon>Bacteria</taxon>
        <taxon>Bacillati</taxon>
        <taxon>Actinomycetota</taxon>
        <taxon>Actinomycetes</taxon>
        <taxon>Kitasatosporales</taxon>
        <taxon>Streptomycetaceae</taxon>
        <taxon>Kitasatospora</taxon>
    </lineage>
</organism>
<dbReference type="Proteomes" id="UP001212821">
    <property type="component" value="Plasmid punmamed2"/>
</dbReference>
<name>A0ABY7QIC5_9ACTN</name>
<dbReference type="EMBL" id="CP115451">
    <property type="protein sequence ID" value="WBP91984.1"/>
    <property type="molecule type" value="Genomic_DNA"/>
</dbReference>
<sequence>MSGTALDKAARQAVERRLANLTKFYKDRQDAAKSDQELAAVVLDRARAIAKFAEKNGDPTKWYALAQYLDAWCNQHGG</sequence>
<dbReference type="RefSeq" id="WP_270151624.1">
    <property type="nucleotide sequence ID" value="NZ_CP115451.1"/>
</dbReference>
<evidence type="ECO:0000313" key="1">
    <source>
        <dbReference type="EMBL" id="WBP91984.1"/>
    </source>
</evidence>
<accession>A0ABY7QIC5</accession>